<dbReference type="Pfam" id="PF00505">
    <property type="entry name" value="HMG_box"/>
    <property type="match status" value="2"/>
</dbReference>
<keyword evidence="8" id="KW-1185">Reference proteome</keyword>
<evidence type="ECO:0000256" key="5">
    <source>
        <dbReference type="SAM" id="MobiDB-lite"/>
    </source>
</evidence>
<comment type="subcellular location">
    <subcellularLocation>
        <location evidence="1">Nucleus</location>
    </subcellularLocation>
</comment>
<dbReference type="InterPro" id="IPR051762">
    <property type="entry name" value="UBF1"/>
</dbReference>
<accession>A0ABN8PHZ6</accession>
<dbReference type="PROSITE" id="PS50118">
    <property type="entry name" value="HMG_BOX_2"/>
    <property type="match status" value="2"/>
</dbReference>
<reference evidence="7 8" key="1">
    <citation type="submission" date="2022-05" db="EMBL/GenBank/DDBJ databases">
        <authorList>
            <consortium name="Genoscope - CEA"/>
            <person name="William W."/>
        </authorList>
    </citation>
    <scope>NUCLEOTIDE SEQUENCE [LARGE SCALE GENOMIC DNA]</scope>
</reference>
<dbReference type="PANTHER" id="PTHR46318:SF3">
    <property type="entry name" value="UPSTREAM BINDING TRANSCRIPTION FACTOR"/>
    <property type="match status" value="1"/>
</dbReference>
<dbReference type="Proteomes" id="UP001159427">
    <property type="component" value="Unassembled WGS sequence"/>
</dbReference>
<name>A0ABN8PHZ6_9CNID</name>
<dbReference type="EMBL" id="CALNXI010000858">
    <property type="protein sequence ID" value="CAH3143700.1"/>
    <property type="molecule type" value="Genomic_DNA"/>
</dbReference>
<evidence type="ECO:0000256" key="4">
    <source>
        <dbReference type="PROSITE-ProRule" id="PRU00267"/>
    </source>
</evidence>
<evidence type="ECO:0000256" key="2">
    <source>
        <dbReference type="ARBA" id="ARBA00023125"/>
    </source>
</evidence>
<sequence>MADDTRESVNGIIQKKSNVWAHDEDIKLLEKVEEHLGNVSEEKNLYIKDIVWSEVRLDGRDETEVHKRWNTLTSKIRKMRTANEVLEDAKKKVADQKKTRKRKRDDRDPSLPKMPLTAYLLFCEQKRPRLAQKYGNKEVMGKLAKKWSKLSDEKKEKYKEMYRESRQKYEHDIVQYYVDHYPNETPPKNAFDLWSLDKAAEIKKSRPDISEKKLKKKLKRYWEQLEDKEQWEKKAKKEVDKFIKAMKRKG</sequence>
<evidence type="ECO:0000256" key="3">
    <source>
        <dbReference type="ARBA" id="ARBA00023242"/>
    </source>
</evidence>
<dbReference type="Gene3D" id="1.10.30.10">
    <property type="entry name" value="High mobility group box domain"/>
    <property type="match status" value="2"/>
</dbReference>
<protein>
    <recommendedName>
        <fullName evidence="6">HMG box domain-containing protein</fullName>
    </recommendedName>
</protein>
<dbReference type="SMART" id="SM00398">
    <property type="entry name" value="HMG"/>
    <property type="match status" value="2"/>
</dbReference>
<dbReference type="InterPro" id="IPR009071">
    <property type="entry name" value="HMG_box_dom"/>
</dbReference>
<keyword evidence="2 4" id="KW-0238">DNA-binding</keyword>
<proteinExistence type="predicted"/>
<gene>
    <name evidence="7" type="ORF">PEVE_00042913</name>
</gene>
<keyword evidence="3 4" id="KW-0539">Nucleus</keyword>
<dbReference type="SUPFAM" id="SSF47095">
    <property type="entry name" value="HMG-box"/>
    <property type="match status" value="2"/>
</dbReference>
<feature type="domain" description="HMG box" evidence="6">
    <location>
        <begin position="112"/>
        <end position="177"/>
    </location>
</feature>
<feature type="DNA-binding region" description="HMG box" evidence="4">
    <location>
        <begin position="112"/>
        <end position="177"/>
    </location>
</feature>
<evidence type="ECO:0000259" key="6">
    <source>
        <dbReference type="PROSITE" id="PS50118"/>
    </source>
</evidence>
<dbReference type="InterPro" id="IPR036910">
    <property type="entry name" value="HMG_box_dom_sf"/>
</dbReference>
<organism evidence="7 8">
    <name type="scientific">Porites evermanni</name>
    <dbReference type="NCBI Taxonomy" id="104178"/>
    <lineage>
        <taxon>Eukaryota</taxon>
        <taxon>Metazoa</taxon>
        <taxon>Cnidaria</taxon>
        <taxon>Anthozoa</taxon>
        <taxon>Hexacorallia</taxon>
        <taxon>Scleractinia</taxon>
        <taxon>Fungiina</taxon>
        <taxon>Poritidae</taxon>
        <taxon>Porites</taxon>
    </lineage>
</organism>
<feature type="region of interest" description="Disordered" evidence="5">
    <location>
        <begin position="87"/>
        <end position="112"/>
    </location>
</feature>
<dbReference type="PANTHER" id="PTHR46318">
    <property type="entry name" value="UPSTREAM BINDING TRANSCRIPTION FACTOR"/>
    <property type="match status" value="1"/>
</dbReference>
<feature type="DNA-binding region" description="HMG box" evidence="4">
    <location>
        <begin position="184"/>
        <end position="250"/>
    </location>
</feature>
<comment type="caution">
    <text evidence="7">The sequence shown here is derived from an EMBL/GenBank/DDBJ whole genome shotgun (WGS) entry which is preliminary data.</text>
</comment>
<feature type="compositionally biased region" description="Basic and acidic residues" evidence="5">
    <location>
        <begin position="87"/>
        <end position="97"/>
    </location>
</feature>
<evidence type="ECO:0000256" key="1">
    <source>
        <dbReference type="ARBA" id="ARBA00004123"/>
    </source>
</evidence>
<feature type="domain" description="HMG box" evidence="6">
    <location>
        <begin position="184"/>
        <end position="250"/>
    </location>
</feature>
<evidence type="ECO:0000313" key="7">
    <source>
        <dbReference type="EMBL" id="CAH3143700.1"/>
    </source>
</evidence>
<evidence type="ECO:0000313" key="8">
    <source>
        <dbReference type="Proteomes" id="UP001159427"/>
    </source>
</evidence>